<dbReference type="AlphaFoldDB" id="K6DCK9"/>
<proteinExistence type="inferred from homology"/>
<keyword evidence="5" id="KW-0735">Signal-anchor</keyword>
<protein>
    <recommendedName>
        <fullName evidence="11">Regulatory protein MsrR</fullName>
    </recommendedName>
</protein>
<evidence type="ECO:0000256" key="6">
    <source>
        <dbReference type="ARBA" id="ARBA00022989"/>
    </source>
</evidence>
<evidence type="ECO:0000256" key="11">
    <source>
        <dbReference type="ARBA" id="ARBA00040752"/>
    </source>
</evidence>
<name>K6DCK9_9BACI</name>
<evidence type="ECO:0000313" key="13">
    <source>
        <dbReference type="EMBL" id="EKN70277.1"/>
    </source>
</evidence>
<keyword evidence="14" id="KW-1185">Reference proteome</keyword>
<dbReference type="Pfam" id="PF03816">
    <property type="entry name" value="LytR_cpsA_psr"/>
    <property type="match status" value="1"/>
</dbReference>
<evidence type="ECO:0000256" key="9">
    <source>
        <dbReference type="ARBA" id="ARBA00023163"/>
    </source>
</evidence>
<gene>
    <name evidence="13" type="ORF">BABA_06311</name>
</gene>
<dbReference type="EMBL" id="AJLS01000041">
    <property type="protein sequence ID" value="EKN70277.1"/>
    <property type="molecule type" value="Genomic_DNA"/>
</dbReference>
<dbReference type="GO" id="GO:0005886">
    <property type="term" value="C:plasma membrane"/>
    <property type="evidence" value="ECO:0007669"/>
    <property type="project" value="UniProtKB-SubCell"/>
</dbReference>
<evidence type="ECO:0000256" key="7">
    <source>
        <dbReference type="ARBA" id="ARBA00023015"/>
    </source>
</evidence>
<comment type="function">
    <text evidence="10">Involved in SarA attenuation. Affects resistance to oxacillin and teicoplanin, as well as the synthesis of virulence factors.</text>
</comment>
<sequence>MVKNIDEGEKRMRSDKYHKKKKRRWPSILLVLLLLIGGVVGYAYFQYKQGVNQSLKKINKDNKEDVVYTFEGQKDQYGDTNVLLLGSDARGKEKSRSDTIMIVHFNEDKGTFKLTSIMRDSYVSIPGHGKHKINSAFALGGPELMRQTIKQNFDLDLQYFAIADFQGFVQLIDEAFPKGVEMDVEKKMTEFVDVPLEPGLQRLDGAQLLSYVRFRHDAVGDFGRVERQQKTVQAIKDQLSGFTITKLPKLIGVVSPYVNTNMDTSDTLFMAKDFLSNNRGSIETLRIPIENSFTEPRISGEGQVLDIDVKKNKEALHQFITQ</sequence>
<accession>K6DCK9</accession>
<reference evidence="13 14" key="1">
    <citation type="journal article" date="2012" name="Front. Microbiol.">
        <title>Redundancy and modularity in membrane-associated dissimilatory nitrate reduction in Bacillus.</title>
        <authorList>
            <person name="Heylen K."/>
            <person name="Keltjens J."/>
        </authorList>
    </citation>
    <scope>NUCLEOTIDE SEQUENCE [LARGE SCALE GENOMIC DNA]</scope>
    <source>
        <strain evidence="14">LMG 21833T</strain>
    </source>
</reference>
<keyword evidence="7" id="KW-0805">Transcription regulation</keyword>
<dbReference type="Proteomes" id="UP000006316">
    <property type="component" value="Unassembled WGS sequence"/>
</dbReference>
<evidence type="ECO:0000256" key="1">
    <source>
        <dbReference type="ARBA" id="ARBA00004401"/>
    </source>
</evidence>
<keyword evidence="3" id="KW-1003">Cell membrane</keyword>
<evidence type="ECO:0000256" key="2">
    <source>
        <dbReference type="ARBA" id="ARBA00006068"/>
    </source>
</evidence>
<dbReference type="InterPro" id="IPR004474">
    <property type="entry name" value="LytR_CpsA_psr"/>
</dbReference>
<evidence type="ECO:0000256" key="4">
    <source>
        <dbReference type="ARBA" id="ARBA00022692"/>
    </source>
</evidence>
<comment type="subcellular location">
    <subcellularLocation>
        <location evidence="1">Cell membrane</location>
        <topology evidence="1">Single-pass type II membrane protein</topology>
    </subcellularLocation>
</comment>
<dbReference type="PANTHER" id="PTHR33392">
    <property type="entry name" value="POLYISOPRENYL-TEICHOIC ACID--PEPTIDOGLYCAN TEICHOIC ACID TRANSFERASE TAGU"/>
    <property type="match status" value="1"/>
</dbReference>
<dbReference type="InterPro" id="IPR050922">
    <property type="entry name" value="LytR/CpsA/Psr_CW_biosynth"/>
</dbReference>
<keyword evidence="8" id="KW-0472">Membrane</keyword>
<organism evidence="13 14">
    <name type="scientific">Neobacillus bataviensis LMG 21833</name>
    <dbReference type="NCBI Taxonomy" id="1117379"/>
    <lineage>
        <taxon>Bacteria</taxon>
        <taxon>Bacillati</taxon>
        <taxon>Bacillota</taxon>
        <taxon>Bacilli</taxon>
        <taxon>Bacillales</taxon>
        <taxon>Bacillaceae</taxon>
        <taxon>Neobacillus</taxon>
    </lineage>
</organism>
<keyword evidence="6" id="KW-1133">Transmembrane helix</keyword>
<keyword evidence="4" id="KW-0812">Transmembrane</keyword>
<keyword evidence="9" id="KW-0804">Transcription</keyword>
<dbReference type="Gene3D" id="3.40.630.190">
    <property type="entry name" value="LCP protein"/>
    <property type="match status" value="1"/>
</dbReference>
<dbReference type="NCBIfam" id="TIGR00350">
    <property type="entry name" value="lytR_cpsA_psr"/>
    <property type="match status" value="1"/>
</dbReference>
<evidence type="ECO:0000256" key="5">
    <source>
        <dbReference type="ARBA" id="ARBA00022968"/>
    </source>
</evidence>
<dbReference type="STRING" id="1117379.BABA_06311"/>
<evidence type="ECO:0000256" key="3">
    <source>
        <dbReference type="ARBA" id="ARBA00022475"/>
    </source>
</evidence>
<evidence type="ECO:0000256" key="10">
    <source>
        <dbReference type="ARBA" id="ARBA00037178"/>
    </source>
</evidence>
<feature type="domain" description="Cell envelope-related transcriptional attenuator" evidence="12">
    <location>
        <begin position="96"/>
        <end position="239"/>
    </location>
</feature>
<evidence type="ECO:0000313" key="14">
    <source>
        <dbReference type="Proteomes" id="UP000006316"/>
    </source>
</evidence>
<dbReference type="PATRIC" id="fig|1117379.3.peg.1319"/>
<comment type="caution">
    <text evidence="13">The sequence shown here is derived from an EMBL/GenBank/DDBJ whole genome shotgun (WGS) entry which is preliminary data.</text>
</comment>
<dbReference type="GO" id="GO:0071555">
    <property type="term" value="P:cell wall organization"/>
    <property type="evidence" value="ECO:0007669"/>
    <property type="project" value="UniProtKB-KW"/>
</dbReference>
<evidence type="ECO:0000256" key="8">
    <source>
        <dbReference type="ARBA" id="ARBA00023136"/>
    </source>
</evidence>
<evidence type="ECO:0000259" key="12">
    <source>
        <dbReference type="Pfam" id="PF03816"/>
    </source>
</evidence>
<dbReference type="PANTHER" id="PTHR33392:SF8">
    <property type="entry name" value="REGULATORY PROTEIN MSRR"/>
    <property type="match status" value="1"/>
</dbReference>
<comment type="similarity">
    <text evidence="2">Belongs to the LytR/CpsA/Psr (LCP) family.</text>
</comment>
<dbReference type="eggNOG" id="COG1316">
    <property type="taxonomic scope" value="Bacteria"/>
</dbReference>